<evidence type="ECO:0000256" key="8">
    <source>
        <dbReference type="SAM" id="Phobius"/>
    </source>
</evidence>
<dbReference type="InterPro" id="IPR010497">
    <property type="entry name" value="Epoxide_hydro_N"/>
</dbReference>
<evidence type="ECO:0000259" key="9">
    <source>
        <dbReference type="Pfam" id="PF06441"/>
    </source>
</evidence>
<comment type="subcellular location">
    <subcellularLocation>
        <location evidence="6">Endoplasmic reticulum membrane</location>
    </subcellularLocation>
    <subcellularLocation>
        <location evidence="2">Microsome membrane</location>
        <topology evidence="2">Single-pass membrane protein</topology>
    </subcellularLocation>
</comment>
<sequence length="471" mass="53677">MGTKSSLLIAIVIASISVYISLYWRKTELPKHYRDDNYFGVQNIKDGAKFPEDDKKIEKFTVNIDESVLIDLKARLNRTRVVDSIAGTNFAYGTNSETLKKVIDYWMNKYDWRAEEKRLNKYDHFTTQIEGIKIHFLHIKPSNPGSNKVLPLMLVHGWPGSFVEFYKIIPLLTTPKNGIVFELVIPSIPGFGFSEGGHKQGLNVGHTARIFVKLMKRLGHEKFYYHGGDWGAIIGDLAAKYFPENILGYHTTLLGIPTSPCIFIKTLIGYVFPNFIYENPAVESKMLTPLMDKLIFIIQETGYMHLHATKPDTVGAGLNDSPAGLASYILEKFSTWVNPSYIDKPEGGLFEKFTIDELLTNIMIYWSTESIVTSQRFYRETLPKLFGPENAILRLPVKKEVPVGVAMFEHEIYRFPKFVAKTAFENLIHYETFSKGGHFAAFEEPEITANDIKKFVARCIEAANKEDKEEK</sequence>
<keyword evidence="11" id="KW-1185">Reference proteome</keyword>
<dbReference type="SUPFAM" id="SSF53474">
    <property type="entry name" value="alpha/beta-Hydrolases"/>
    <property type="match status" value="1"/>
</dbReference>
<dbReference type="GO" id="GO:0005789">
    <property type="term" value="C:endoplasmic reticulum membrane"/>
    <property type="evidence" value="ECO:0007669"/>
    <property type="project" value="UniProtKB-SubCell"/>
</dbReference>
<keyword evidence="5 6" id="KW-0378">Hydrolase</keyword>
<reference evidence="11" key="1">
    <citation type="submission" date="2011-08" db="EMBL/GenBank/DDBJ databases">
        <authorList>
            <person name="Rombauts S."/>
        </authorList>
    </citation>
    <scope>NUCLEOTIDE SEQUENCE</scope>
    <source>
        <strain evidence="11">London</strain>
    </source>
</reference>
<dbReference type="AlphaFoldDB" id="T1KHA8"/>
<dbReference type="InterPro" id="IPR029058">
    <property type="entry name" value="AB_hydrolase_fold"/>
</dbReference>
<dbReference type="PANTHER" id="PTHR21661:SF35">
    <property type="entry name" value="EPOXIDE HYDROLASE"/>
    <property type="match status" value="1"/>
</dbReference>
<comment type="similarity">
    <text evidence="3 6">Belongs to the peptidase S33 family.</text>
</comment>
<comment type="catalytic activity">
    <reaction evidence="1 6">
        <text>1-(4-methoxyphenyl)-N-methyl-N-[(3-methyloxetan-3-yl)methyl]methanamine + H2O = 2-{[(4-methoxybenzyl)(methyl)amino]methyl}-2-methylpropane-1,3-diol</text>
        <dbReference type="Rhea" id="RHEA:55764"/>
        <dbReference type="ChEBI" id="CHEBI:15377"/>
        <dbReference type="ChEBI" id="CHEBI:139161"/>
        <dbReference type="ChEBI" id="CHEBI:139164"/>
        <dbReference type="EC" id="3.3.2.9"/>
    </reaction>
</comment>
<keyword evidence="8" id="KW-0812">Transmembrane</keyword>
<dbReference type="Proteomes" id="UP000015104">
    <property type="component" value="Unassembled WGS sequence"/>
</dbReference>
<dbReference type="eggNOG" id="KOG2565">
    <property type="taxonomic scope" value="Eukaryota"/>
</dbReference>
<feature type="active site" description="Nucleophile" evidence="7">
    <location>
        <position position="229"/>
    </location>
</feature>
<proteinExistence type="inferred from homology"/>
<dbReference type="EnsemblMetazoa" id="tetur11g03700.1">
    <property type="protein sequence ID" value="tetur11g03700.1"/>
    <property type="gene ID" value="tetur11g03700"/>
</dbReference>
<reference evidence="10" key="2">
    <citation type="submission" date="2015-06" db="UniProtKB">
        <authorList>
            <consortium name="EnsemblMetazoa"/>
        </authorList>
    </citation>
    <scope>IDENTIFICATION</scope>
</reference>
<evidence type="ECO:0000313" key="11">
    <source>
        <dbReference type="Proteomes" id="UP000015104"/>
    </source>
</evidence>
<dbReference type="InterPro" id="IPR016292">
    <property type="entry name" value="Epoxide_hydrolase"/>
</dbReference>
<comment type="catalytic activity">
    <reaction evidence="6">
        <text>cis-stilbene oxide + H2O = (1R,2R)-hydrobenzoin</text>
        <dbReference type="Rhea" id="RHEA:23900"/>
        <dbReference type="ChEBI" id="CHEBI:15377"/>
        <dbReference type="ChEBI" id="CHEBI:50004"/>
        <dbReference type="ChEBI" id="CHEBI:50014"/>
        <dbReference type="EC" id="3.3.2.9"/>
    </reaction>
</comment>
<dbReference type="PIRSF" id="PIRSF001112">
    <property type="entry name" value="Epoxide_hydrolase"/>
    <property type="match status" value="1"/>
</dbReference>
<feature type="transmembrane region" description="Helical" evidence="8">
    <location>
        <begin position="6"/>
        <end position="24"/>
    </location>
</feature>
<dbReference type="STRING" id="32264.T1KHA8"/>
<dbReference type="GO" id="GO:0097176">
    <property type="term" value="P:epoxide metabolic process"/>
    <property type="evidence" value="ECO:0007669"/>
    <property type="project" value="TreeGrafter"/>
</dbReference>
<dbReference type="EC" id="3.3.2.9" evidence="6"/>
<evidence type="ECO:0000256" key="2">
    <source>
        <dbReference type="ARBA" id="ARBA00004111"/>
    </source>
</evidence>
<dbReference type="KEGG" id="tut:107364002"/>
<evidence type="ECO:0000256" key="1">
    <source>
        <dbReference type="ARBA" id="ARBA00000221"/>
    </source>
</evidence>
<evidence type="ECO:0000256" key="4">
    <source>
        <dbReference type="ARBA" id="ARBA00022797"/>
    </source>
</evidence>
<evidence type="ECO:0000256" key="5">
    <source>
        <dbReference type="ARBA" id="ARBA00022801"/>
    </source>
</evidence>
<dbReference type="PANTHER" id="PTHR21661">
    <property type="entry name" value="EPOXIDE HYDROLASE 1-RELATED"/>
    <property type="match status" value="1"/>
</dbReference>
<dbReference type="PRINTS" id="PR00412">
    <property type="entry name" value="EPOXHYDRLASE"/>
</dbReference>
<dbReference type="OrthoDB" id="7130006at2759"/>
<evidence type="ECO:0000256" key="7">
    <source>
        <dbReference type="PIRSR" id="PIRSR001112-1"/>
    </source>
</evidence>
<dbReference type="GO" id="GO:0033961">
    <property type="term" value="F:cis-stilbene-oxide hydrolase activity"/>
    <property type="evidence" value="ECO:0007669"/>
    <property type="project" value="UniProtKB-UniRule"/>
</dbReference>
<dbReference type="Gene3D" id="3.40.50.1820">
    <property type="entry name" value="alpha/beta hydrolase"/>
    <property type="match status" value="1"/>
</dbReference>
<name>T1KHA8_TETUR</name>
<evidence type="ECO:0000256" key="3">
    <source>
        <dbReference type="ARBA" id="ARBA00010088"/>
    </source>
</evidence>
<keyword evidence="6 8" id="KW-0472">Membrane</keyword>
<protein>
    <recommendedName>
        <fullName evidence="6">Epoxide hydrolase</fullName>
        <ecNumber evidence="6">3.3.2.9</ecNumber>
    </recommendedName>
</protein>
<dbReference type="OMA" id="MEMPSML"/>
<keyword evidence="6" id="KW-0256">Endoplasmic reticulum</keyword>
<dbReference type="EMBL" id="CAEY01000074">
    <property type="status" value="NOT_ANNOTATED_CDS"/>
    <property type="molecule type" value="Genomic_DNA"/>
</dbReference>
<evidence type="ECO:0000256" key="6">
    <source>
        <dbReference type="PIRNR" id="PIRNR001112"/>
    </source>
</evidence>
<dbReference type="HOGENOM" id="CLU_019414_3_0_1"/>
<feature type="active site" description="Proton donor" evidence="7">
    <location>
        <position position="378"/>
    </location>
</feature>
<feature type="active site" description="Proton acceptor" evidence="7">
    <location>
        <position position="438"/>
    </location>
</feature>
<evidence type="ECO:0000313" key="10">
    <source>
        <dbReference type="EnsemblMetazoa" id="tetur11g03700.1"/>
    </source>
</evidence>
<keyword evidence="4 6" id="KW-0058">Aromatic hydrocarbons catabolism</keyword>
<feature type="domain" description="Epoxide hydrolase N-terminal" evidence="9">
    <location>
        <begin position="57"/>
        <end position="165"/>
    </location>
</feature>
<accession>T1KHA8</accession>
<keyword evidence="8" id="KW-1133">Transmembrane helix</keyword>
<dbReference type="Pfam" id="PF06441">
    <property type="entry name" value="EHN"/>
    <property type="match status" value="1"/>
</dbReference>
<organism evidence="10 11">
    <name type="scientific">Tetranychus urticae</name>
    <name type="common">Two-spotted spider mite</name>
    <dbReference type="NCBI Taxonomy" id="32264"/>
    <lineage>
        <taxon>Eukaryota</taxon>
        <taxon>Metazoa</taxon>
        <taxon>Ecdysozoa</taxon>
        <taxon>Arthropoda</taxon>
        <taxon>Chelicerata</taxon>
        <taxon>Arachnida</taxon>
        <taxon>Acari</taxon>
        <taxon>Acariformes</taxon>
        <taxon>Trombidiformes</taxon>
        <taxon>Prostigmata</taxon>
        <taxon>Eleutherengona</taxon>
        <taxon>Raphignathae</taxon>
        <taxon>Tetranychoidea</taxon>
        <taxon>Tetranychidae</taxon>
        <taxon>Tetranychus</taxon>
    </lineage>
</organism>
<gene>
    <name evidence="10" type="primary">107364002</name>
</gene>
<dbReference type="InterPro" id="IPR000639">
    <property type="entry name" value="Epox_hydrolase-like"/>
</dbReference>